<name>A0A498BTK6_9GAMM</name>
<comment type="caution">
    <text evidence="3">The sequence shown here is derived from an EMBL/GenBank/DDBJ whole genome shotgun (WGS) entry which is preliminary data.</text>
</comment>
<keyword evidence="4" id="KW-1185">Reference proteome</keyword>
<evidence type="ECO:0000256" key="1">
    <source>
        <dbReference type="ARBA" id="ARBA00009677"/>
    </source>
</evidence>
<dbReference type="OrthoDB" id="5705747at2"/>
<accession>A0A498BTK6</accession>
<organism evidence="3 4">
    <name type="scientific">Alkalispirillum mobile</name>
    <dbReference type="NCBI Taxonomy" id="85925"/>
    <lineage>
        <taxon>Bacteria</taxon>
        <taxon>Pseudomonadati</taxon>
        <taxon>Pseudomonadota</taxon>
        <taxon>Gammaproteobacteria</taxon>
        <taxon>Chromatiales</taxon>
        <taxon>Ectothiorhodospiraceae</taxon>
        <taxon>Alkalispirillum</taxon>
    </lineage>
</organism>
<evidence type="ECO:0000313" key="4">
    <source>
        <dbReference type="Proteomes" id="UP000275461"/>
    </source>
</evidence>
<dbReference type="RefSeq" id="WP_121443224.1">
    <property type="nucleotide sequence ID" value="NZ_RCDA01000008.1"/>
</dbReference>
<reference evidence="3 4" key="1">
    <citation type="submission" date="2018-10" db="EMBL/GenBank/DDBJ databases">
        <title>Genomic Encyclopedia of Type Strains, Phase IV (KMG-IV): sequencing the most valuable type-strain genomes for metagenomic binning, comparative biology and taxonomic classification.</title>
        <authorList>
            <person name="Goeker M."/>
        </authorList>
    </citation>
    <scope>NUCLEOTIDE SEQUENCE [LARGE SCALE GENOMIC DNA]</scope>
    <source>
        <strain evidence="3 4">DSM 12769</strain>
    </source>
</reference>
<sequence>MDINNAFNSGLQGVYAAQSGLERGAVTVARETARTAEGSEDINTALVQSLSYQRQGEASVRVVQAADEMLGTLLNERA</sequence>
<proteinExistence type="inferred from homology"/>
<keyword evidence="3" id="KW-0969">Cilium</keyword>
<evidence type="ECO:0000313" key="3">
    <source>
        <dbReference type="EMBL" id="RLK46279.1"/>
    </source>
</evidence>
<dbReference type="Pfam" id="PF06429">
    <property type="entry name" value="Flg_bbr_C"/>
    <property type="match status" value="1"/>
</dbReference>
<dbReference type="InterPro" id="IPR010930">
    <property type="entry name" value="Flg_bb/hook_C_dom"/>
</dbReference>
<keyword evidence="3" id="KW-0966">Cell projection</keyword>
<keyword evidence="3" id="KW-0282">Flagellum</keyword>
<gene>
    <name evidence="3" type="ORF">DFR31_2726</name>
</gene>
<dbReference type="AlphaFoldDB" id="A0A498BTK6"/>
<evidence type="ECO:0000259" key="2">
    <source>
        <dbReference type="Pfam" id="PF06429"/>
    </source>
</evidence>
<dbReference type="EMBL" id="RCDA01000008">
    <property type="protein sequence ID" value="RLK46279.1"/>
    <property type="molecule type" value="Genomic_DNA"/>
</dbReference>
<dbReference type="Proteomes" id="UP000275461">
    <property type="component" value="Unassembled WGS sequence"/>
</dbReference>
<comment type="similarity">
    <text evidence="1">Belongs to the flagella basal body rod proteins family.</text>
</comment>
<protein>
    <submittedName>
        <fullName evidence="3">Flagellar basal body rod FlgEFG protein</fullName>
    </submittedName>
</protein>
<feature type="domain" description="Flagellar basal-body/hook protein C-terminal" evidence="2">
    <location>
        <begin position="41"/>
        <end position="75"/>
    </location>
</feature>